<dbReference type="InterPro" id="IPR002110">
    <property type="entry name" value="Ankyrin_rpt"/>
</dbReference>
<dbReference type="Gene3D" id="3.40.30.10">
    <property type="entry name" value="Glutaredoxin"/>
    <property type="match status" value="1"/>
</dbReference>
<dbReference type="Gene3D" id="1.25.40.20">
    <property type="entry name" value="Ankyrin repeat-containing domain"/>
    <property type="match status" value="2"/>
</dbReference>
<dbReference type="InterPro" id="IPR051165">
    <property type="entry name" value="Multifunctional_ANK_Repeat"/>
</dbReference>
<dbReference type="Proteomes" id="UP001642484">
    <property type="component" value="Unassembled WGS sequence"/>
</dbReference>
<keyword evidence="1" id="KW-0677">Repeat</keyword>
<evidence type="ECO:0000313" key="7">
    <source>
        <dbReference type="Proteomes" id="UP001642484"/>
    </source>
</evidence>
<evidence type="ECO:0000256" key="4">
    <source>
        <dbReference type="SAM" id="MobiDB-lite"/>
    </source>
</evidence>
<feature type="compositionally biased region" description="Polar residues" evidence="4">
    <location>
        <begin position="631"/>
        <end position="648"/>
    </location>
</feature>
<keyword evidence="7" id="KW-1185">Reference proteome</keyword>
<dbReference type="Pfam" id="PF00085">
    <property type="entry name" value="Thioredoxin"/>
    <property type="match status" value="1"/>
</dbReference>
<proteinExistence type="predicted"/>
<dbReference type="SUPFAM" id="SSF48403">
    <property type="entry name" value="Ankyrin repeat"/>
    <property type="match status" value="1"/>
</dbReference>
<dbReference type="SMART" id="SM00248">
    <property type="entry name" value="ANK"/>
    <property type="match status" value="6"/>
</dbReference>
<dbReference type="SUPFAM" id="SSF49785">
    <property type="entry name" value="Galactose-binding domain-like"/>
    <property type="match status" value="1"/>
</dbReference>
<gene>
    <name evidence="6" type="ORF">CCMP2556_LOCUS34710</name>
</gene>
<organism evidence="6 7">
    <name type="scientific">Durusdinium trenchii</name>
    <dbReference type="NCBI Taxonomy" id="1381693"/>
    <lineage>
        <taxon>Eukaryota</taxon>
        <taxon>Sar</taxon>
        <taxon>Alveolata</taxon>
        <taxon>Dinophyceae</taxon>
        <taxon>Suessiales</taxon>
        <taxon>Symbiodiniaceae</taxon>
        <taxon>Durusdinium</taxon>
    </lineage>
</organism>
<dbReference type="InterPro" id="IPR008979">
    <property type="entry name" value="Galactose-bd-like_sf"/>
</dbReference>
<dbReference type="PROSITE" id="PS00194">
    <property type="entry name" value="THIOREDOXIN_1"/>
    <property type="match status" value="1"/>
</dbReference>
<evidence type="ECO:0000256" key="2">
    <source>
        <dbReference type="ARBA" id="ARBA00023043"/>
    </source>
</evidence>
<dbReference type="Gene3D" id="2.60.120.260">
    <property type="entry name" value="Galactose-binding domain-like"/>
    <property type="match status" value="1"/>
</dbReference>
<accession>A0ABP0P3F8</accession>
<dbReference type="PROSITE" id="PS50088">
    <property type="entry name" value="ANK_REPEAT"/>
    <property type="match status" value="1"/>
</dbReference>
<feature type="region of interest" description="Disordered" evidence="4">
    <location>
        <begin position="619"/>
        <end position="650"/>
    </location>
</feature>
<dbReference type="InterPro" id="IPR013766">
    <property type="entry name" value="Thioredoxin_domain"/>
</dbReference>
<evidence type="ECO:0000259" key="5">
    <source>
        <dbReference type="Pfam" id="PF00085"/>
    </source>
</evidence>
<dbReference type="PANTHER" id="PTHR24123:SF33">
    <property type="entry name" value="PROTEIN HOS4"/>
    <property type="match status" value="1"/>
</dbReference>
<feature type="repeat" description="ANK" evidence="3">
    <location>
        <begin position="1364"/>
        <end position="1396"/>
    </location>
</feature>
<dbReference type="PANTHER" id="PTHR24123">
    <property type="entry name" value="ANKYRIN REPEAT-CONTAINING"/>
    <property type="match status" value="1"/>
</dbReference>
<dbReference type="InterPro" id="IPR043136">
    <property type="entry name" value="B30.2/SPRY_sf"/>
</dbReference>
<dbReference type="InterPro" id="IPR017937">
    <property type="entry name" value="Thioredoxin_CS"/>
</dbReference>
<feature type="region of interest" description="Disordered" evidence="4">
    <location>
        <begin position="1209"/>
        <end position="1235"/>
    </location>
</feature>
<reference evidence="6 7" key="1">
    <citation type="submission" date="2024-02" db="EMBL/GenBank/DDBJ databases">
        <authorList>
            <person name="Chen Y."/>
            <person name="Shah S."/>
            <person name="Dougan E. K."/>
            <person name="Thang M."/>
            <person name="Chan C."/>
        </authorList>
    </citation>
    <scope>NUCLEOTIDE SEQUENCE [LARGE SCALE GENOMIC DNA]</scope>
</reference>
<feature type="domain" description="Thioredoxin" evidence="5">
    <location>
        <begin position="809"/>
        <end position="888"/>
    </location>
</feature>
<evidence type="ECO:0000256" key="1">
    <source>
        <dbReference type="ARBA" id="ARBA00022737"/>
    </source>
</evidence>
<dbReference type="SUPFAM" id="SSF52833">
    <property type="entry name" value="Thioredoxin-like"/>
    <property type="match status" value="1"/>
</dbReference>
<sequence>MRVVDESARLAGLWRVSVGLQDGAQAYAYTMWLTVHFAVESRSGAVNGVLLEGPGLDGVSTSEGPKVSSATVEGSLSSRSLRLQVDGWKGRSMLEGQLDRKGSAVATITGFWWSLDANEISGTWSATRLDGAVLEKLIEPKVTGEEPLVTKCTGGCRLTASGLKNKGKPMCSSKHILQSKKSTDDDDELECPGERCGREVNGAHWWCNRCDVAVCSRCEKQTVAKAEDEDERRQFEVAALDRFKLSGKVDRVYFEVSCEKVGDGALIGLALQNADDDYSPGEDMGTFALMNNGVCRHNGKDDGKSAAWKDGVTISVAVDCEQGTVQVATVDKPQFEQVLQLAEEEMPKEVGLPLIALLSPGDKGNMMVNVGQQPFKLQPPAKAFRPLAELMELRKQWRVTLPDNVETWPVYVKPSRQAEGAESLQAQWGFEELGTQDEPSGVKWIRHSGGWSPVSLEALGRLCTGLTPLPSTIDALEKRGDANGFLTNLQWGVLQQRRGFKFFRFVVSKARGGDTVNGVSLGQLLLRREGVEIDLAEATAENPDGQFSDTEGPQNAIDGRTSTRWHSTVLSPLVIKMPKPVLIDSFSFRTALSDEQLDPVEWRLEASNDQSTWKVLHSQETSYHPPRRRNGQASWFDTSTRGSGSSGKNKLVPWTSGVKIVAGHWHALTLAVDLPSSKMTIWVDGEVALEICDPSSPLLRCDGPLSLDPQEGLCLFGRKPFLKKEWSWMLGAQIKGLQLQTLAPDLFNTWALQMPLGVWICRAQGTCKTNGLFTRNSASLSSCWRCKSQRVRSAFRPPGDTDPRHPGIKIFTTDSFEEILEKDKKVFLCVSADWCGACQQMKPQWFALAKLLQSSSAVTIGVMNIDENDVDRRYFPEHHIPVVKLLIKTPVTEDSLETNDKPTVISYEGGHHIAGWLEFLGHHTDLNLQDVLDSNYDAYVKEFNIQQMTTDLTVAARRALKEYWGQDPQRFGPVRSRLAGLRVKRRSKGVSEAAGVLGATRDSALAGSGAGGWRRLCAFLCNYCLLAMLGSSHLGFRRSGETGELMVNSALRSSLIGVYVASKASRPPEPEPRPEEAKEVALQKKVSVEAKEPGEDELWIRLLLKRLNEEVEKALRGGHPRKPLDFLLKEVFLPGAKPDDLQDEFTEPRRVRTAELRGGPWSIDLNLHFPTIFPNHLDFKVDRPRSPLDSQMIRAGLHAEERQMAVARGDSGEEKKNAQQQWSAVEQQKAAGASARAEPMALPMLQRSWAKIKQAIDTRAPKRMQTIQESRGTTELLVRGLDLDFNALGREQASVLWLAAANNDLEVLQFCLAYGADPHRATDGVLPTEAAAATGALQALAMLLRIGAVPGAGHGDSGEKDSTDGGRALHFAAATAQVGALRVLINSKADLQVRVNGLSPLGVAVSRDNDEIIKLLLQQQLSWLKKQQSDMETDGPELASEPLGSVACEQLGLAANANLLYLAAQCGLDRTVDLLIQKGLRANLAAPRCVGSPTIQENVRAVLEPHRWTVLRRVGEGSLDRRSVGPKQGRWGDSAIGSRDFRIGHFENMLNPEDQEKLAAICSGVSAVRPTVLASLLDDAEAIRLLASVETSSDLVPAASPSALMWAQWAGASQAARVMLDAGVTLSNTDLEGLRRLGRARRQSQDGKEDLPSAAGRLLEPGNWAALPKAVQQLAQSTPISRLQDLREKMLLGINDVSEVEEDKVPVLAQLPSQPPLLSRVTSTQVEQEEAAAKEEVAATALLELLGPERTTLMRFLVQREIARGEGKSGLSPNYLLALYASSIYVDIHAQCHRFMLLLKAALNTLPSARGPCYRAILGSEEAPVSSLKHYSPGAVIRWPAGACGTLDFSAAMSALSCGAERSRGVIFKVRRLLTAKEVDETNKQVLFMGGAMRVVGLFPLNGPLMAAERELAAQSKALTQRLGQFCPSLDMVRRPETAQPWDVREQPLVMVLLDEEEES</sequence>
<name>A0ABP0P3F8_9DINO</name>
<evidence type="ECO:0000256" key="3">
    <source>
        <dbReference type="PROSITE-ProRule" id="PRU00023"/>
    </source>
</evidence>
<dbReference type="InterPro" id="IPR036770">
    <property type="entry name" value="Ankyrin_rpt-contain_sf"/>
</dbReference>
<dbReference type="PROSITE" id="PS50297">
    <property type="entry name" value="ANK_REP_REGION"/>
    <property type="match status" value="1"/>
</dbReference>
<protein>
    <recommendedName>
        <fullName evidence="5">Thioredoxin domain-containing protein</fullName>
    </recommendedName>
</protein>
<keyword evidence="2 3" id="KW-0040">ANK repeat</keyword>
<dbReference type="InterPro" id="IPR036249">
    <property type="entry name" value="Thioredoxin-like_sf"/>
</dbReference>
<comment type="caution">
    <text evidence="6">The sequence shown here is derived from an EMBL/GenBank/DDBJ whole genome shotgun (WGS) entry which is preliminary data.</text>
</comment>
<dbReference type="EMBL" id="CAXAMN010022518">
    <property type="protein sequence ID" value="CAK9070560.1"/>
    <property type="molecule type" value="Genomic_DNA"/>
</dbReference>
<evidence type="ECO:0000313" key="6">
    <source>
        <dbReference type="EMBL" id="CAK9070560.1"/>
    </source>
</evidence>
<dbReference type="Gene3D" id="2.60.120.920">
    <property type="match status" value="1"/>
</dbReference>